<evidence type="ECO:0000313" key="1">
    <source>
        <dbReference type="EMBL" id="AEG71419.1"/>
    </source>
</evidence>
<reference evidence="1 2" key="1">
    <citation type="journal article" date="2011" name="J. Bacteriol.">
        <title>Complete genome sequence of the plant pathogen Ralstonia solanacearum strain Po82.</title>
        <authorList>
            <person name="Xu J."/>
            <person name="Zheng H.J."/>
            <person name="Liu L."/>
            <person name="Pan Z.C."/>
            <person name="Prior P."/>
            <person name="Tang B."/>
            <person name="Xu J.S."/>
            <person name="Zhang H."/>
            <person name="Tian Q."/>
            <person name="Zhang L.Q."/>
            <person name="Feng J."/>
        </authorList>
    </citation>
    <scope>NUCLEOTIDE SEQUENCE [LARGE SCALE GENOMIC DNA]</scope>
    <source>
        <strain evidence="1 2">Po82</strain>
        <plasmid evidence="1">megaplasmid</plasmid>
    </source>
</reference>
<sequence>MFRPLSITVTFPKLTMVPLQEVTFPKKPFSDDHERVKCNARAGTLYGEPRISRKAAASACGKSGGSF</sequence>
<protein>
    <submittedName>
        <fullName evidence="1">Uncharacterized protein</fullName>
    </submittedName>
</protein>
<name>F6G8X9_RALS8</name>
<dbReference type="PATRIC" id="fig|1031711.3.peg.3999"/>
<accession>F6G8X9</accession>
<proteinExistence type="predicted"/>
<dbReference type="Proteomes" id="UP000007953">
    <property type="component" value="Plasmid megaplasmid"/>
</dbReference>
<gene>
    <name evidence="1" type="ordered locus">RSPO_m00781</name>
</gene>
<evidence type="ECO:0000313" key="2">
    <source>
        <dbReference type="Proteomes" id="UP000007953"/>
    </source>
</evidence>
<keyword evidence="1" id="KW-0614">Plasmid</keyword>
<organism evidence="1 2">
    <name type="scientific">Ralstonia solanacearum (strain Po82)</name>
    <dbReference type="NCBI Taxonomy" id="1031711"/>
    <lineage>
        <taxon>Bacteria</taxon>
        <taxon>Pseudomonadati</taxon>
        <taxon>Pseudomonadota</taxon>
        <taxon>Betaproteobacteria</taxon>
        <taxon>Burkholderiales</taxon>
        <taxon>Burkholderiaceae</taxon>
        <taxon>Ralstonia</taxon>
        <taxon>Ralstonia solanacearum species complex</taxon>
    </lineage>
</organism>
<dbReference type="EMBL" id="CP002820">
    <property type="protein sequence ID" value="AEG71419.1"/>
    <property type="molecule type" value="Genomic_DNA"/>
</dbReference>
<dbReference type="AlphaFoldDB" id="F6G8X9"/>
<dbReference type="KEGG" id="rsn:RSPO_m00781"/>
<geneLocation type="plasmid" evidence="2"/>
<dbReference type="HOGENOM" id="CLU_2809376_0_0_4"/>